<keyword evidence="2" id="KW-1185">Reference proteome</keyword>
<dbReference type="InterPro" id="IPR036390">
    <property type="entry name" value="WH_DNA-bd_sf"/>
</dbReference>
<evidence type="ECO:0000313" key="2">
    <source>
        <dbReference type="Proteomes" id="UP000014216"/>
    </source>
</evidence>
<reference evidence="1 2" key="1">
    <citation type="journal article" date="2013" name="Genome Announc.">
        <title>Draft Genome Sequence of Desulfotignum phosphitoxidans DSM 13687 Strain FiPS-3.</title>
        <authorList>
            <person name="Poehlein A."/>
            <person name="Daniel R."/>
            <person name="Simeonova D.D."/>
        </authorList>
    </citation>
    <scope>NUCLEOTIDE SEQUENCE [LARGE SCALE GENOMIC DNA]</scope>
    <source>
        <strain evidence="1 2">DSM 13687</strain>
    </source>
</reference>
<organism evidence="1 2">
    <name type="scientific">Desulfotignum phosphitoxidans DSM 13687</name>
    <dbReference type="NCBI Taxonomy" id="1286635"/>
    <lineage>
        <taxon>Bacteria</taxon>
        <taxon>Pseudomonadati</taxon>
        <taxon>Thermodesulfobacteriota</taxon>
        <taxon>Desulfobacteria</taxon>
        <taxon>Desulfobacterales</taxon>
        <taxon>Desulfobacteraceae</taxon>
        <taxon>Desulfotignum</taxon>
    </lineage>
</organism>
<dbReference type="Gene3D" id="1.10.10.10">
    <property type="entry name" value="Winged helix-like DNA-binding domain superfamily/Winged helix DNA-binding domain"/>
    <property type="match status" value="1"/>
</dbReference>
<keyword evidence="1" id="KW-0378">Hydrolase</keyword>
<gene>
    <name evidence="1" type="ORF">Dpo_19c00010</name>
</gene>
<keyword evidence="1" id="KW-0347">Helicase</keyword>
<sequence>MYKALLMEGKEPPVIQEIGESVCVTFLKREMAAAFRVFVAQESRKGNDLGVDTLLILQYLLKHPELETSVAAGMCQRSQGQMREILSAMEKAGYIEHGGAGRGMYWTLYPELYQRLAESAQPERERRIDWDAAKTRILSFFDQARANRLAMNIDRVNLSIK</sequence>
<protein>
    <submittedName>
        <fullName evidence="1">ATP-dependent DNA helicase RecG-like protein</fullName>
    </submittedName>
</protein>
<dbReference type="EMBL" id="APJX01000019">
    <property type="protein sequence ID" value="EMS77226.1"/>
    <property type="molecule type" value="Genomic_DNA"/>
</dbReference>
<keyword evidence="1" id="KW-0067">ATP-binding</keyword>
<comment type="caution">
    <text evidence="1">The sequence shown here is derived from an EMBL/GenBank/DDBJ whole genome shotgun (WGS) entry which is preliminary data.</text>
</comment>
<keyword evidence="1" id="KW-0547">Nucleotide-binding</keyword>
<accession>S0G0Q4</accession>
<dbReference type="Proteomes" id="UP000014216">
    <property type="component" value="Unassembled WGS sequence"/>
</dbReference>
<dbReference type="GO" id="GO:0004386">
    <property type="term" value="F:helicase activity"/>
    <property type="evidence" value="ECO:0007669"/>
    <property type="project" value="UniProtKB-KW"/>
</dbReference>
<dbReference type="SUPFAM" id="SSF46785">
    <property type="entry name" value="Winged helix' DNA-binding domain"/>
    <property type="match status" value="1"/>
</dbReference>
<dbReference type="AlphaFoldDB" id="S0G0Q4"/>
<name>S0G0Q4_9BACT</name>
<proteinExistence type="predicted"/>
<evidence type="ECO:0000313" key="1">
    <source>
        <dbReference type="EMBL" id="EMS77226.1"/>
    </source>
</evidence>
<dbReference type="InterPro" id="IPR036388">
    <property type="entry name" value="WH-like_DNA-bd_sf"/>
</dbReference>